<feature type="domain" description="Proteinase inhibitor I42 chagasin" evidence="4">
    <location>
        <begin position="70"/>
        <end position="140"/>
    </location>
</feature>
<proteinExistence type="predicted"/>
<dbReference type="PROSITE" id="PS51257">
    <property type="entry name" value="PROKAR_LIPOPROTEIN"/>
    <property type="match status" value="1"/>
</dbReference>
<dbReference type="Proteomes" id="UP001271789">
    <property type="component" value="Unassembled WGS sequence"/>
</dbReference>
<dbReference type="Gene3D" id="2.60.40.2020">
    <property type="match status" value="1"/>
</dbReference>
<keyword evidence="1" id="KW-0646">Protease inhibitor</keyword>
<dbReference type="InterPro" id="IPR018990">
    <property type="entry name" value="Prot_inh_I42_chagasin"/>
</dbReference>
<organism evidence="5 6">
    <name type="scientific">Methanolapillus africanus</name>
    <dbReference type="NCBI Taxonomy" id="3028297"/>
    <lineage>
        <taxon>Archaea</taxon>
        <taxon>Methanobacteriati</taxon>
        <taxon>Methanobacteriota</taxon>
        <taxon>Stenosarchaea group</taxon>
        <taxon>Methanomicrobia</taxon>
        <taxon>Methanosarcinales</taxon>
        <taxon>Methanosarcinaceae</taxon>
        <taxon>Methanolapillus</taxon>
    </lineage>
</organism>
<evidence type="ECO:0000313" key="5">
    <source>
        <dbReference type="EMBL" id="MDV0447395.1"/>
    </source>
</evidence>
<gene>
    <name evidence="5" type="ORF">MsAg5_12830</name>
</gene>
<keyword evidence="6" id="KW-1185">Reference proteome</keyword>
<comment type="caution">
    <text evidence="5">The sequence shown here is derived from an EMBL/GenBank/DDBJ whole genome shotgun (WGS) entry which is preliminary data.</text>
</comment>
<keyword evidence="2" id="KW-0789">Thiol protease inhibitor</keyword>
<dbReference type="InterPro" id="IPR036331">
    <property type="entry name" value="Chagasin-like_sf"/>
</dbReference>
<dbReference type="GO" id="GO:0004869">
    <property type="term" value="F:cysteine-type endopeptidase inhibitor activity"/>
    <property type="evidence" value="ECO:0007669"/>
    <property type="project" value="UniProtKB-KW"/>
</dbReference>
<protein>
    <recommendedName>
        <fullName evidence="4">Proteinase inhibitor I42 chagasin domain-containing protein</fullName>
    </recommendedName>
</protein>
<dbReference type="PANTHER" id="PTHR36530:SF1">
    <property type="entry name" value="AMOEBIASIN-1"/>
    <property type="match status" value="1"/>
</dbReference>
<dbReference type="RefSeq" id="WP_338099832.1">
    <property type="nucleotide sequence ID" value="NZ_JAWDKD010000019.1"/>
</dbReference>
<feature type="domain" description="Proteinase inhibitor I42 chagasin" evidence="4">
    <location>
        <begin position="175"/>
        <end position="260"/>
    </location>
</feature>
<sequence length="263" mass="28153">MKQKTALLVLLCVLLAACAFSGCIGDSGNNSTNSSNSTNDTGNVSFNNTTNNSTYNPATTITVTKDGVDIAANEKVQISFPTASRMGNKWEAVPTDGLNIQSDFIVNEDVTGGTTVFTITAKQAGSYNFTAVYKNAQGGTISTVVQKLDFIAPATTPAADPKLIIAYDGAPTPNVTEVIKIQTKGNPTTGYEWTALMSENGMLKLLDSVYVQDPSEPGMAGVGGIYEWYVTSDIAGTYTFDAQYARSWEDQPIDKFYIYVTFV</sequence>
<evidence type="ECO:0000313" key="6">
    <source>
        <dbReference type="Proteomes" id="UP001271789"/>
    </source>
</evidence>
<name>A0AAE4MKC7_9EURY</name>
<evidence type="ECO:0000259" key="4">
    <source>
        <dbReference type="Pfam" id="PF09394"/>
    </source>
</evidence>
<feature type="region of interest" description="Disordered" evidence="3">
    <location>
        <begin position="29"/>
        <end position="57"/>
    </location>
</feature>
<accession>A0AAE4MKC7</accession>
<evidence type="ECO:0000256" key="2">
    <source>
        <dbReference type="ARBA" id="ARBA00022704"/>
    </source>
</evidence>
<dbReference type="InterPro" id="IPR052781">
    <property type="entry name" value="Cys_protease_inhibitor_I42"/>
</dbReference>
<dbReference type="AlphaFoldDB" id="A0AAE4MKC7"/>
<evidence type="ECO:0000256" key="3">
    <source>
        <dbReference type="SAM" id="MobiDB-lite"/>
    </source>
</evidence>
<evidence type="ECO:0000256" key="1">
    <source>
        <dbReference type="ARBA" id="ARBA00022690"/>
    </source>
</evidence>
<dbReference type="SUPFAM" id="SSF141066">
    <property type="entry name" value="ICP-like"/>
    <property type="match status" value="2"/>
</dbReference>
<dbReference type="Pfam" id="PF09394">
    <property type="entry name" value="Inhibitor_I42"/>
    <property type="match status" value="2"/>
</dbReference>
<dbReference type="PANTHER" id="PTHR36530">
    <property type="entry name" value="INHIBITOR OF CYSTEINE PEPTIDASE"/>
    <property type="match status" value="1"/>
</dbReference>
<dbReference type="EMBL" id="JAWDKD010000019">
    <property type="protein sequence ID" value="MDV0447395.1"/>
    <property type="molecule type" value="Genomic_DNA"/>
</dbReference>
<reference evidence="5" key="1">
    <citation type="submission" date="2023-06" db="EMBL/GenBank/DDBJ databases">
        <title>Genome sequence of Methanosarcinaceae archaeon Ag5.</title>
        <authorList>
            <person name="Protasov E."/>
            <person name="Platt K."/>
            <person name="Poehlein A."/>
            <person name="Daniel R."/>
            <person name="Brune A."/>
        </authorList>
    </citation>
    <scope>NUCLEOTIDE SEQUENCE</scope>
    <source>
        <strain evidence="5">Ag5</strain>
    </source>
</reference>